<feature type="region of interest" description="Disordered" evidence="2">
    <location>
        <begin position="1"/>
        <end position="45"/>
    </location>
</feature>
<feature type="compositionally biased region" description="Polar residues" evidence="2">
    <location>
        <begin position="30"/>
        <end position="39"/>
    </location>
</feature>
<dbReference type="PANTHER" id="PTHR13561">
    <property type="entry name" value="DNA REPLICATION REGULATOR DPB11-RELATED"/>
    <property type="match status" value="1"/>
</dbReference>
<dbReference type="Pfam" id="PF12738">
    <property type="entry name" value="PTCB-BRCT"/>
    <property type="match status" value="3"/>
</dbReference>
<reference evidence="4 5" key="1">
    <citation type="submission" date="2016-07" db="EMBL/GenBank/DDBJ databases">
        <title>Draft genome of the white-rot fungus Obba rivulosa 3A-2.</title>
        <authorList>
            <consortium name="DOE Joint Genome Institute"/>
            <person name="Miettinen O."/>
            <person name="Riley R."/>
            <person name="Acob R."/>
            <person name="Barry K."/>
            <person name="Cullen D."/>
            <person name="De Vries R."/>
            <person name="Hainaut M."/>
            <person name="Hatakka A."/>
            <person name="Henrissat B."/>
            <person name="Hilden K."/>
            <person name="Kuo R."/>
            <person name="Labutti K."/>
            <person name="Lipzen A."/>
            <person name="Makela M.R."/>
            <person name="Sandor L."/>
            <person name="Spatafora J.W."/>
            <person name="Grigoriev I.V."/>
            <person name="Hibbett D.S."/>
        </authorList>
    </citation>
    <scope>NUCLEOTIDE SEQUENCE [LARGE SCALE GENOMIC DNA]</scope>
    <source>
        <strain evidence="4 5">3A-2</strain>
    </source>
</reference>
<evidence type="ECO:0000256" key="1">
    <source>
        <dbReference type="ARBA" id="ARBA00022737"/>
    </source>
</evidence>
<dbReference type="InterPro" id="IPR001357">
    <property type="entry name" value="BRCT_dom"/>
</dbReference>
<dbReference type="SUPFAM" id="SSF52113">
    <property type="entry name" value="BRCT domain"/>
    <property type="match status" value="3"/>
</dbReference>
<feature type="domain" description="BRCT" evidence="3">
    <location>
        <begin position="149"/>
        <end position="249"/>
    </location>
</feature>
<dbReference type="InterPro" id="IPR036420">
    <property type="entry name" value="BRCT_dom_sf"/>
</dbReference>
<feature type="compositionally biased region" description="Polar residues" evidence="2">
    <location>
        <begin position="746"/>
        <end position="755"/>
    </location>
</feature>
<feature type="region of interest" description="Disordered" evidence="2">
    <location>
        <begin position="807"/>
        <end position="857"/>
    </location>
</feature>
<feature type="compositionally biased region" description="Basic and acidic residues" evidence="2">
    <location>
        <begin position="334"/>
        <end position="346"/>
    </location>
</feature>
<dbReference type="GO" id="GO:0007095">
    <property type="term" value="P:mitotic G2 DNA damage checkpoint signaling"/>
    <property type="evidence" value="ECO:0007669"/>
    <property type="project" value="TreeGrafter"/>
</dbReference>
<evidence type="ECO:0000313" key="4">
    <source>
        <dbReference type="EMBL" id="OCH94853.1"/>
    </source>
</evidence>
<dbReference type="AlphaFoldDB" id="A0A8E2J5A1"/>
<evidence type="ECO:0000313" key="5">
    <source>
        <dbReference type="Proteomes" id="UP000250043"/>
    </source>
</evidence>
<dbReference type="OrthoDB" id="251770at2759"/>
<evidence type="ECO:0000256" key="2">
    <source>
        <dbReference type="SAM" id="MobiDB-lite"/>
    </source>
</evidence>
<feature type="domain" description="BRCT" evidence="3">
    <location>
        <begin position="460"/>
        <end position="552"/>
    </location>
</feature>
<dbReference type="GO" id="GO:0006270">
    <property type="term" value="P:DNA replication initiation"/>
    <property type="evidence" value="ECO:0007669"/>
    <property type="project" value="TreeGrafter"/>
</dbReference>
<feature type="region of interest" description="Disordered" evidence="2">
    <location>
        <begin position="246"/>
        <end position="292"/>
    </location>
</feature>
<dbReference type="Proteomes" id="UP000250043">
    <property type="component" value="Unassembled WGS sequence"/>
</dbReference>
<feature type="region of interest" description="Disordered" evidence="2">
    <location>
        <begin position="412"/>
        <end position="441"/>
    </location>
</feature>
<dbReference type="InterPro" id="IPR059215">
    <property type="entry name" value="BRCT2_TopBP1-like"/>
</dbReference>
<dbReference type="CDD" id="cd17731">
    <property type="entry name" value="BRCT_TopBP1_rpt2_like"/>
    <property type="match status" value="2"/>
</dbReference>
<feature type="region of interest" description="Disordered" evidence="2">
    <location>
        <begin position="726"/>
        <end position="755"/>
    </location>
</feature>
<dbReference type="Gene3D" id="3.40.50.10190">
    <property type="entry name" value="BRCT domain"/>
    <property type="match status" value="4"/>
</dbReference>
<protein>
    <recommendedName>
        <fullName evidence="3">BRCT domain-containing protein</fullName>
    </recommendedName>
</protein>
<proteinExistence type="predicted"/>
<evidence type="ECO:0000259" key="3">
    <source>
        <dbReference type="PROSITE" id="PS50172"/>
    </source>
</evidence>
<name>A0A8E2J5A1_9APHY</name>
<dbReference type="PROSITE" id="PS50172">
    <property type="entry name" value="BRCT"/>
    <property type="match status" value="4"/>
</dbReference>
<feature type="domain" description="BRCT" evidence="3">
    <location>
        <begin position="583"/>
        <end position="631"/>
    </location>
</feature>
<sequence length="950" mass="104383">MPGPFKRRNKSNKVPNVKLRPAAPGALTSRADSGSNSHDSWTEDPEIPVDTQASVLESCPRPFRGITICATGISDKTTLFKQAIELGAQYDSDLRDNITHLIAEAPGSAKYKCALENRIPIMHPSWVTESYQIWLRGDDVDVQETIRQHRLPIFPGVIMTLSGFDDIDRRTEINRLLTEEGGTYVKNLERPVKVTHLLCSSQNDVVTEKMRYAEKFNQRGEADISVVWEEWFWDCLEFGGRFDEADYEISKPPPERKSRSQGASSQDPAPLDVPGSNTPSLGRPAGPDDEEEIASVKRVPAVTLQLWQNLLKPRGFELVDGKLVRSPSKSQSAQRHDEQEDPDLPRRPVRSISPVPLPRKGEASTSTIAALRKPGGRRDSTPSQTRLSTPAPAEALPLPRRIQQLVPASSFLAHPPRRSDSMEGAEVQPVASTSRHSEPEAGHDVLMREGEPLEPASPSRTSRLFAGLRFQALGEAESPAVHAAVENSGGFMMARGGEDNAEVDFIIVRLVSGSHLYRKEEDESLREKYRTECWLESCITQERICSPDEHIAFRPLGIETPISDADAVTLTYSGLDESEACWIRRLARALGINLATKFSRRSTHLLCPSGTGAKAEKARDWDIPVVDMTWLANVASTGILPMLHETDTKAGGTTSAAIHQEAADPDIPRVNLKGKGKEHAPDMMMTDITKRADDWKPHGPDTNADNEDLHFGEPGALLGSMDRQFSDATPPPVSRATTVDLGLPNGTPSGSRTNSAVFDQMDKDGNARIPSSESPSPMKLLPDANVPASSPIDRTKHAAKILQESITTLLGKRPSTEDDAGGQQSRKGKRLRVPSKTKAFRRQHSGTETDRAPLPMPEAIPNDAFKAVYTVGDDDLGLRATTVDPCAEISMRITYEDPGQQNEQKRLMRLLDGQKREFWEEESAPTTDAIPAKGKKGGDARRRSARIAVS</sequence>
<dbReference type="SMART" id="SM00292">
    <property type="entry name" value="BRCT"/>
    <property type="match status" value="3"/>
</dbReference>
<dbReference type="EMBL" id="KV722340">
    <property type="protein sequence ID" value="OCH94853.1"/>
    <property type="molecule type" value="Genomic_DNA"/>
</dbReference>
<dbReference type="PANTHER" id="PTHR13561:SF20">
    <property type="entry name" value="DNA TOPOISOMERASE 2-BINDING PROTEIN 1"/>
    <property type="match status" value="1"/>
</dbReference>
<keyword evidence="5" id="KW-1185">Reference proteome</keyword>
<dbReference type="GO" id="GO:0033314">
    <property type="term" value="P:mitotic DNA replication checkpoint signaling"/>
    <property type="evidence" value="ECO:0007669"/>
    <property type="project" value="TreeGrafter"/>
</dbReference>
<accession>A0A8E2J5A1</accession>
<feature type="compositionally biased region" description="Basic residues" evidence="2">
    <location>
        <begin position="826"/>
        <end position="844"/>
    </location>
</feature>
<organism evidence="4 5">
    <name type="scientific">Obba rivulosa</name>
    <dbReference type="NCBI Taxonomy" id="1052685"/>
    <lineage>
        <taxon>Eukaryota</taxon>
        <taxon>Fungi</taxon>
        <taxon>Dikarya</taxon>
        <taxon>Basidiomycota</taxon>
        <taxon>Agaricomycotina</taxon>
        <taxon>Agaricomycetes</taxon>
        <taxon>Polyporales</taxon>
        <taxon>Gelatoporiaceae</taxon>
        <taxon>Obba</taxon>
    </lineage>
</organism>
<feature type="region of interest" description="Disordered" evidence="2">
    <location>
        <begin position="919"/>
        <end position="950"/>
    </location>
</feature>
<feature type="compositionally biased region" description="Low complexity" evidence="2">
    <location>
        <begin position="390"/>
        <end position="399"/>
    </location>
</feature>
<keyword evidence="1" id="KW-0677">Repeat</keyword>
<gene>
    <name evidence="4" type="ORF">OBBRIDRAFT_884411</name>
</gene>
<feature type="region of interest" description="Disordered" evidence="2">
    <location>
        <begin position="324"/>
        <end position="399"/>
    </location>
</feature>
<feature type="compositionally biased region" description="Basic residues" evidence="2">
    <location>
        <begin position="1"/>
        <end position="11"/>
    </location>
</feature>
<feature type="domain" description="BRCT" evidence="3">
    <location>
        <begin position="58"/>
        <end position="132"/>
    </location>
</feature>